<dbReference type="SUPFAM" id="SSF52374">
    <property type="entry name" value="Nucleotidylyl transferase"/>
    <property type="match status" value="1"/>
</dbReference>
<dbReference type="SUPFAM" id="SSF57770">
    <property type="entry name" value="Methionyl-tRNA synthetase (MetRS), Zn-domain"/>
    <property type="match status" value="1"/>
</dbReference>
<keyword evidence="7 16" id="KW-0436">Ligase</keyword>
<evidence type="ECO:0000256" key="8">
    <source>
        <dbReference type="ARBA" id="ARBA00022723"/>
    </source>
</evidence>
<dbReference type="EC" id="6.1.1.10" evidence="16"/>
<feature type="binding site" evidence="16">
    <location>
        <position position="332"/>
    </location>
    <ligand>
        <name>ATP</name>
        <dbReference type="ChEBI" id="CHEBI:30616"/>
    </ligand>
</feature>
<dbReference type="InterPro" id="IPR015413">
    <property type="entry name" value="Methionyl/Leucyl_tRNA_Synth"/>
</dbReference>
<gene>
    <name evidence="16 18" type="primary">metG</name>
    <name evidence="18" type="ORF">QLH52_00585</name>
</gene>
<proteinExistence type="inferred from homology"/>
<keyword evidence="19" id="KW-1185">Reference proteome</keyword>
<dbReference type="NCBIfam" id="TIGR00398">
    <property type="entry name" value="metG"/>
    <property type="match status" value="1"/>
</dbReference>
<evidence type="ECO:0000256" key="14">
    <source>
        <dbReference type="ARBA" id="ARBA00023146"/>
    </source>
</evidence>
<feature type="short sequence motif" description="'HIGH' region" evidence="16">
    <location>
        <begin position="13"/>
        <end position="23"/>
    </location>
</feature>
<comment type="cofactor">
    <cofactor evidence="16">
        <name>Zn(2+)</name>
        <dbReference type="ChEBI" id="CHEBI:29105"/>
    </cofactor>
    <text evidence="16">Binds 1 zinc ion per subunit.</text>
</comment>
<reference evidence="18 19" key="1">
    <citation type="submission" date="2023-11" db="EMBL/GenBank/DDBJ databases">
        <authorList>
            <person name="Ouyang M.-Y."/>
        </authorList>
    </citation>
    <scope>NUCLEOTIDE SEQUENCE [LARGE SCALE GENOMIC DNA]</scope>
    <source>
        <strain evidence="18 19">OY6</strain>
    </source>
</reference>
<dbReference type="InterPro" id="IPR009080">
    <property type="entry name" value="tRNAsynth_Ia_anticodon-bd"/>
</dbReference>
<dbReference type="NCBIfam" id="NF001100">
    <property type="entry name" value="PRK00133.1"/>
    <property type="match status" value="1"/>
</dbReference>
<evidence type="ECO:0000256" key="6">
    <source>
        <dbReference type="ARBA" id="ARBA00022555"/>
    </source>
</evidence>
<protein>
    <recommendedName>
        <fullName evidence="16">Methionine--tRNA ligase</fullName>
        <ecNumber evidence="16">6.1.1.10</ecNumber>
    </recommendedName>
    <alternativeName>
        <fullName evidence="16">Methionyl-tRNA synthetase</fullName>
        <shortName evidence="16">MetRS</shortName>
    </alternativeName>
</protein>
<keyword evidence="5 16" id="KW-0963">Cytoplasm</keyword>
<comment type="catalytic activity">
    <reaction evidence="15 16">
        <text>tRNA(Met) + L-methionine + ATP = L-methionyl-tRNA(Met) + AMP + diphosphate</text>
        <dbReference type="Rhea" id="RHEA:13481"/>
        <dbReference type="Rhea" id="RHEA-COMP:9667"/>
        <dbReference type="Rhea" id="RHEA-COMP:9698"/>
        <dbReference type="ChEBI" id="CHEBI:30616"/>
        <dbReference type="ChEBI" id="CHEBI:33019"/>
        <dbReference type="ChEBI" id="CHEBI:57844"/>
        <dbReference type="ChEBI" id="CHEBI:78442"/>
        <dbReference type="ChEBI" id="CHEBI:78530"/>
        <dbReference type="ChEBI" id="CHEBI:456215"/>
        <dbReference type="EC" id="6.1.1.10"/>
    </reaction>
</comment>
<dbReference type="HAMAP" id="MF_00098">
    <property type="entry name" value="Met_tRNA_synth_type1"/>
    <property type="match status" value="1"/>
</dbReference>
<evidence type="ECO:0000256" key="11">
    <source>
        <dbReference type="ARBA" id="ARBA00022840"/>
    </source>
</evidence>
<feature type="binding site" evidence="16">
    <location>
        <position position="160"/>
    </location>
    <ligand>
        <name>Zn(2+)</name>
        <dbReference type="ChEBI" id="CHEBI:29105"/>
    </ligand>
</feature>
<dbReference type="PANTHER" id="PTHR45765">
    <property type="entry name" value="METHIONINE--TRNA LIGASE"/>
    <property type="match status" value="1"/>
</dbReference>
<dbReference type="InterPro" id="IPR023458">
    <property type="entry name" value="Met-tRNA_ligase_1"/>
</dbReference>
<evidence type="ECO:0000256" key="10">
    <source>
        <dbReference type="ARBA" id="ARBA00022833"/>
    </source>
</evidence>
<dbReference type="PRINTS" id="PR01041">
    <property type="entry name" value="TRNASYNTHMET"/>
</dbReference>
<keyword evidence="11 16" id="KW-0067">ATP-binding</keyword>
<evidence type="ECO:0000256" key="15">
    <source>
        <dbReference type="ARBA" id="ARBA00047364"/>
    </source>
</evidence>
<keyword evidence="13 16" id="KW-0648">Protein biosynthesis</keyword>
<dbReference type="Gene3D" id="1.10.730.10">
    <property type="entry name" value="Isoleucyl-tRNA Synthetase, Domain 1"/>
    <property type="match status" value="1"/>
</dbReference>
<feature type="binding site" evidence="16">
    <location>
        <position position="147"/>
    </location>
    <ligand>
        <name>Zn(2+)</name>
        <dbReference type="ChEBI" id="CHEBI:29105"/>
    </ligand>
</feature>
<keyword evidence="9 16" id="KW-0547">Nucleotide-binding</keyword>
<dbReference type="InterPro" id="IPR001412">
    <property type="entry name" value="aa-tRNA-synth_I_CS"/>
</dbReference>
<dbReference type="InterPro" id="IPR002547">
    <property type="entry name" value="tRNA-bd_dom"/>
</dbReference>
<dbReference type="NCBIfam" id="TIGR00399">
    <property type="entry name" value="metG_C_term"/>
    <property type="match status" value="1"/>
</dbReference>
<evidence type="ECO:0000313" key="18">
    <source>
        <dbReference type="EMBL" id="MDX8125766.1"/>
    </source>
</evidence>
<feature type="binding site" evidence="16">
    <location>
        <position position="157"/>
    </location>
    <ligand>
        <name>Zn(2+)</name>
        <dbReference type="ChEBI" id="CHEBI:29105"/>
    </ligand>
</feature>
<feature type="binding site" evidence="16">
    <location>
        <position position="144"/>
    </location>
    <ligand>
        <name>Zn(2+)</name>
        <dbReference type="ChEBI" id="CHEBI:29105"/>
    </ligand>
</feature>
<dbReference type="CDD" id="cd02800">
    <property type="entry name" value="tRNA_bind_EcMetRS_like"/>
    <property type="match status" value="1"/>
</dbReference>
<feature type="domain" description="TRNA-binding" evidence="17">
    <location>
        <begin position="588"/>
        <end position="689"/>
    </location>
</feature>
<keyword evidence="12 16" id="KW-0694">RNA-binding</keyword>
<dbReference type="PANTHER" id="PTHR45765:SF1">
    <property type="entry name" value="METHIONINE--TRNA LIGASE, CYTOPLASMIC"/>
    <property type="match status" value="1"/>
</dbReference>
<dbReference type="SUPFAM" id="SSF50249">
    <property type="entry name" value="Nucleic acid-binding proteins"/>
    <property type="match status" value="1"/>
</dbReference>
<evidence type="ECO:0000313" key="19">
    <source>
        <dbReference type="Proteomes" id="UP001284537"/>
    </source>
</evidence>
<dbReference type="InterPro" id="IPR014758">
    <property type="entry name" value="Met-tRNA_synth"/>
</dbReference>
<evidence type="ECO:0000256" key="9">
    <source>
        <dbReference type="ARBA" id="ARBA00022741"/>
    </source>
</evidence>
<dbReference type="InterPro" id="IPR029038">
    <property type="entry name" value="MetRS_Zn"/>
</dbReference>
<dbReference type="RefSeq" id="WP_319960206.1">
    <property type="nucleotide sequence ID" value="NZ_JAXARY010000001.1"/>
</dbReference>
<comment type="similarity">
    <text evidence="3 16">Belongs to the class-I aminoacyl-tRNA synthetase family. MetG type 1 subfamily.</text>
</comment>
<evidence type="ECO:0000256" key="13">
    <source>
        <dbReference type="ARBA" id="ARBA00022917"/>
    </source>
</evidence>
<dbReference type="Pfam" id="PF09334">
    <property type="entry name" value="tRNA-synt_1g"/>
    <property type="match status" value="1"/>
</dbReference>
<evidence type="ECO:0000256" key="4">
    <source>
        <dbReference type="ARBA" id="ARBA00011738"/>
    </source>
</evidence>
<evidence type="ECO:0000256" key="12">
    <source>
        <dbReference type="ARBA" id="ARBA00022884"/>
    </source>
</evidence>
<evidence type="ECO:0000256" key="7">
    <source>
        <dbReference type="ARBA" id="ARBA00022598"/>
    </source>
</evidence>
<dbReference type="CDD" id="cd07957">
    <property type="entry name" value="Anticodon_Ia_Met"/>
    <property type="match status" value="1"/>
</dbReference>
<keyword evidence="6 16" id="KW-0820">tRNA-binding</keyword>
<keyword evidence="8 16" id="KW-0479">Metal-binding</keyword>
<dbReference type="CDD" id="cd00814">
    <property type="entry name" value="MetRS_core"/>
    <property type="match status" value="1"/>
</dbReference>
<dbReference type="EMBL" id="JAXARY010000001">
    <property type="protein sequence ID" value="MDX8125766.1"/>
    <property type="molecule type" value="Genomic_DNA"/>
</dbReference>
<dbReference type="PROSITE" id="PS50886">
    <property type="entry name" value="TRBD"/>
    <property type="match status" value="1"/>
</dbReference>
<keyword evidence="10 16" id="KW-0862">Zinc</keyword>
<dbReference type="InterPro" id="IPR012340">
    <property type="entry name" value="NA-bd_OB-fold"/>
</dbReference>
<feature type="short sequence motif" description="'KMSKS' region" evidence="16">
    <location>
        <begin position="329"/>
        <end position="333"/>
    </location>
</feature>
<evidence type="ECO:0000256" key="3">
    <source>
        <dbReference type="ARBA" id="ARBA00008258"/>
    </source>
</evidence>
<dbReference type="GO" id="GO:0004825">
    <property type="term" value="F:methionine-tRNA ligase activity"/>
    <property type="evidence" value="ECO:0007669"/>
    <property type="project" value="UniProtKB-EC"/>
</dbReference>
<evidence type="ECO:0000259" key="17">
    <source>
        <dbReference type="PROSITE" id="PS50886"/>
    </source>
</evidence>
<evidence type="ECO:0000256" key="2">
    <source>
        <dbReference type="ARBA" id="ARBA00004496"/>
    </source>
</evidence>
<dbReference type="Pfam" id="PF19303">
    <property type="entry name" value="Anticodon_3"/>
    <property type="match status" value="1"/>
</dbReference>
<dbReference type="InterPro" id="IPR014729">
    <property type="entry name" value="Rossmann-like_a/b/a_fold"/>
</dbReference>
<accession>A0ABU4U8M0</accession>
<organism evidence="18 19">
    <name type="scientific">Methylomonas defluvii</name>
    <dbReference type="NCBI Taxonomy" id="3045149"/>
    <lineage>
        <taxon>Bacteria</taxon>
        <taxon>Pseudomonadati</taxon>
        <taxon>Pseudomonadota</taxon>
        <taxon>Gammaproteobacteria</taxon>
        <taxon>Methylococcales</taxon>
        <taxon>Methylococcaceae</taxon>
        <taxon>Methylomonas</taxon>
    </lineage>
</organism>
<evidence type="ECO:0000256" key="5">
    <source>
        <dbReference type="ARBA" id="ARBA00022490"/>
    </source>
</evidence>
<evidence type="ECO:0000256" key="16">
    <source>
        <dbReference type="HAMAP-Rule" id="MF_00098"/>
    </source>
</evidence>
<evidence type="ECO:0000256" key="1">
    <source>
        <dbReference type="ARBA" id="ARBA00003314"/>
    </source>
</evidence>
<comment type="function">
    <text evidence="1 16">Is required not only for elongation of protein synthesis but also for the initiation of all mRNA translation through initiator tRNA(fMet) aminoacylation.</text>
</comment>
<dbReference type="Gene3D" id="2.40.50.140">
    <property type="entry name" value="Nucleic acid-binding proteins"/>
    <property type="match status" value="1"/>
</dbReference>
<name>A0ABU4U8M0_9GAMM</name>
<dbReference type="Gene3D" id="2.20.28.20">
    <property type="entry name" value="Methionyl-tRNA synthetase, Zn-domain"/>
    <property type="match status" value="1"/>
</dbReference>
<comment type="caution">
    <text evidence="18">The sequence shown here is derived from an EMBL/GenBank/DDBJ whole genome shotgun (WGS) entry which is preliminary data.</text>
</comment>
<sequence>MSNRKILVTSALPYANGPIHLGHLVEYIQTDIWVRFQKQRGQNCYYVCADDTHGTPIMLRADKEGITPEQLIADVEKQHRADFQEFGVAFDQYHSTHSPENKEYSALIYKRLRAGGHISQRSITQAYDPVKNMFLPDRFIKGECPKCGAADQYGDSCEACGATYSPTELKNAVSAISGERPIEKDSEHYFFELGHFAEMLRDWTTAGHLQPEVSNKMAEWLENGLQQWDISRDAPYFGFEIPDAPGKYFYVWLDAPIGYMASFKHFCDRQGLDFDQFWQKDSTTELYHFIGKDIIYFHALFWPAMLHGADFRTPSAIFAHGFLTVNGEKMSKSRGTFIKARTYLDHLNPEYLRYYFAAKLSAGVDDIDLSFDDFSQRVNSDLVGKVVNIASRCSGFIAKRFDGLLSAECAEPALFQQFVDANSTIADLYESREFGKAMREIMALADKANQYIDEKKPWLIAKEEGKDAELHAVCSMGVNLFRLLVVYLRPVIPTLATNAESFLNIPAQSWPSDAQPLLDHKINSFVPLMTRVEPDKIAAIVEASKENLEKTPPVVAKPGKQAAAVENNPEQVAKAIAEPIAEAIEIEDFAKIDLRIGRIVKAESVEGAEKLLQLTVDLGTETRNIFAGIKSAYAPEELEGKLTVVVANLKPRKMRFGTSEGMVLAAGPGGKDIWVLSPDQGAQPGMRVK</sequence>
<dbReference type="Proteomes" id="UP001284537">
    <property type="component" value="Unassembled WGS sequence"/>
</dbReference>
<dbReference type="PROSITE" id="PS00178">
    <property type="entry name" value="AA_TRNA_LIGASE_I"/>
    <property type="match status" value="1"/>
</dbReference>
<dbReference type="SUPFAM" id="SSF47323">
    <property type="entry name" value="Anticodon-binding domain of a subclass of class I aminoacyl-tRNA synthetases"/>
    <property type="match status" value="1"/>
</dbReference>
<keyword evidence="14 16" id="KW-0030">Aminoacyl-tRNA synthetase</keyword>
<dbReference type="Pfam" id="PF01588">
    <property type="entry name" value="tRNA_bind"/>
    <property type="match status" value="1"/>
</dbReference>
<comment type="subunit">
    <text evidence="4 16">Homodimer.</text>
</comment>
<comment type="subcellular location">
    <subcellularLocation>
        <location evidence="2 16">Cytoplasm</location>
    </subcellularLocation>
</comment>
<dbReference type="InterPro" id="IPR041872">
    <property type="entry name" value="Anticodon_Met"/>
</dbReference>
<dbReference type="Gene3D" id="3.40.50.620">
    <property type="entry name" value="HUPs"/>
    <property type="match status" value="1"/>
</dbReference>
<dbReference type="InterPro" id="IPR004495">
    <property type="entry name" value="Met-tRNA-synth_bsu_C"/>
</dbReference>
<dbReference type="InterPro" id="IPR033911">
    <property type="entry name" value="MetRS_core"/>
</dbReference>